<keyword evidence="2" id="KW-1185">Reference proteome</keyword>
<dbReference type="EMBL" id="JAULSV010000004">
    <property type="protein sequence ID" value="KAK0645768.1"/>
    <property type="molecule type" value="Genomic_DNA"/>
</dbReference>
<accession>A0AA39Y4G2</accession>
<organism evidence="1 2">
    <name type="scientific">Cercophora newfieldiana</name>
    <dbReference type="NCBI Taxonomy" id="92897"/>
    <lineage>
        <taxon>Eukaryota</taxon>
        <taxon>Fungi</taxon>
        <taxon>Dikarya</taxon>
        <taxon>Ascomycota</taxon>
        <taxon>Pezizomycotina</taxon>
        <taxon>Sordariomycetes</taxon>
        <taxon>Sordariomycetidae</taxon>
        <taxon>Sordariales</taxon>
        <taxon>Lasiosphaeriaceae</taxon>
        <taxon>Cercophora</taxon>
    </lineage>
</organism>
<sequence>MGSGVAPDFPPKCGDVVTLRNEDNVSLSGEGVLMTGRKMGVGFIVEDSGSVLEGCVAPPRSLIVSGDLRVHVTRSDDGGHSVRRMCSRPPVCRYLPSVVGSEEIVVGIWLL</sequence>
<evidence type="ECO:0000313" key="2">
    <source>
        <dbReference type="Proteomes" id="UP001174936"/>
    </source>
</evidence>
<proteinExistence type="predicted"/>
<dbReference type="Proteomes" id="UP001174936">
    <property type="component" value="Unassembled WGS sequence"/>
</dbReference>
<name>A0AA39Y4G2_9PEZI</name>
<reference evidence="1" key="1">
    <citation type="submission" date="2023-06" db="EMBL/GenBank/DDBJ databases">
        <title>Genome-scale phylogeny and comparative genomics of the fungal order Sordariales.</title>
        <authorList>
            <consortium name="Lawrence Berkeley National Laboratory"/>
            <person name="Hensen N."/>
            <person name="Bonometti L."/>
            <person name="Westerberg I."/>
            <person name="Brannstrom I.O."/>
            <person name="Guillou S."/>
            <person name="Cros-Aarteil S."/>
            <person name="Calhoun S."/>
            <person name="Haridas S."/>
            <person name="Kuo A."/>
            <person name="Mondo S."/>
            <person name="Pangilinan J."/>
            <person name="Riley R."/>
            <person name="Labutti K."/>
            <person name="Andreopoulos B."/>
            <person name="Lipzen A."/>
            <person name="Chen C."/>
            <person name="Yanf M."/>
            <person name="Daum C."/>
            <person name="Ng V."/>
            <person name="Clum A."/>
            <person name="Steindorff A."/>
            <person name="Ohm R."/>
            <person name="Martin F."/>
            <person name="Silar P."/>
            <person name="Natvig D."/>
            <person name="Lalanne C."/>
            <person name="Gautier V."/>
            <person name="Ament-Velasquez S.L."/>
            <person name="Kruys A."/>
            <person name="Hutchinson M.I."/>
            <person name="Powell A.J."/>
            <person name="Barry K."/>
            <person name="Miller A.N."/>
            <person name="Grigoriev I.V."/>
            <person name="Debuchy R."/>
            <person name="Gladieux P."/>
            <person name="Thoren M.H."/>
            <person name="Johannesson H."/>
        </authorList>
    </citation>
    <scope>NUCLEOTIDE SEQUENCE</scope>
    <source>
        <strain evidence="1">SMH2532-1</strain>
    </source>
</reference>
<gene>
    <name evidence="1" type="ORF">B0T16DRAFT_411896</name>
</gene>
<evidence type="ECO:0000313" key="1">
    <source>
        <dbReference type="EMBL" id="KAK0645768.1"/>
    </source>
</evidence>
<dbReference type="AlphaFoldDB" id="A0AA39Y4G2"/>
<comment type="caution">
    <text evidence="1">The sequence shown here is derived from an EMBL/GenBank/DDBJ whole genome shotgun (WGS) entry which is preliminary data.</text>
</comment>
<protein>
    <submittedName>
        <fullName evidence="1">Uncharacterized protein</fullName>
    </submittedName>
</protein>